<feature type="domain" description="PH" evidence="10">
    <location>
        <begin position="1"/>
        <end position="91"/>
    </location>
</feature>
<feature type="coiled-coil region" evidence="8">
    <location>
        <begin position="204"/>
        <end position="231"/>
    </location>
</feature>
<keyword evidence="6" id="KW-0446">Lipid-binding</keyword>
<comment type="subcellular location">
    <subcellularLocation>
        <location evidence="1">Membrane</location>
        <topology evidence="1">Peripheral membrane protein</topology>
    </subcellularLocation>
</comment>
<evidence type="ECO:0000313" key="12">
    <source>
        <dbReference type="RefSeq" id="XP_018495898.2"/>
    </source>
</evidence>
<dbReference type="PROSITE" id="PS50003">
    <property type="entry name" value="PH_DOMAIN"/>
    <property type="match status" value="1"/>
</dbReference>
<dbReference type="SUPFAM" id="SSF144000">
    <property type="entry name" value="Oxysterol-binding protein-like"/>
    <property type="match status" value="1"/>
</dbReference>
<evidence type="ECO:0000259" key="10">
    <source>
        <dbReference type="PROSITE" id="PS50003"/>
    </source>
</evidence>
<dbReference type="InterPro" id="IPR000648">
    <property type="entry name" value="Oxysterol-bd"/>
</dbReference>
<name>A0AAJ7PA96_9ACAR</name>
<accession>A0AAJ7PA96</accession>
<feature type="region of interest" description="Disordered" evidence="9">
    <location>
        <begin position="270"/>
        <end position="331"/>
    </location>
</feature>
<evidence type="ECO:0000256" key="3">
    <source>
        <dbReference type="ARBA" id="ARBA00022448"/>
    </source>
</evidence>
<evidence type="ECO:0000313" key="11">
    <source>
        <dbReference type="Proteomes" id="UP000694867"/>
    </source>
</evidence>
<dbReference type="InterPro" id="IPR011993">
    <property type="entry name" value="PH-like_dom_sf"/>
</dbReference>
<dbReference type="KEGG" id="goe:100907575"/>
<dbReference type="AlphaFoldDB" id="A0AAJ7PA96"/>
<evidence type="ECO:0000256" key="9">
    <source>
        <dbReference type="SAM" id="MobiDB-lite"/>
    </source>
</evidence>
<evidence type="ECO:0000256" key="6">
    <source>
        <dbReference type="ARBA" id="ARBA00023121"/>
    </source>
</evidence>
<evidence type="ECO:0000256" key="2">
    <source>
        <dbReference type="ARBA" id="ARBA00008842"/>
    </source>
</evidence>
<gene>
    <name evidence="12" type="primary">LOC100907575</name>
</gene>
<organism evidence="11 12">
    <name type="scientific">Galendromus occidentalis</name>
    <name type="common">western predatory mite</name>
    <dbReference type="NCBI Taxonomy" id="34638"/>
    <lineage>
        <taxon>Eukaryota</taxon>
        <taxon>Metazoa</taxon>
        <taxon>Ecdysozoa</taxon>
        <taxon>Arthropoda</taxon>
        <taxon>Chelicerata</taxon>
        <taxon>Arachnida</taxon>
        <taxon>Acari</taxon>
        <taxon>Parasitiformes</taxon>
        <taxon>Mesostigmata</taxon>
        <taxon>Gamasina</taxon>
        <taxon>Phytoseioidea</taxon>
        <taxon>Phytoseiidae</taxon>
        <taxon>Typhlodrominae</taxon>
        <taxon>Galendromus</taxon>
    </lineage>
</organism>
<proteinExistence type="inferred from homology"/>
<dbReference type="GeneID" id="100907575"/>
<keyword evidence="8" id="KW-0175">Coiled coil</keyword>
<sequence length="739" mass="85018">MKGWLAKWTNYLKGYQKRWFVIHDGMLSYYRNKQEMSHTCRGTISLVSAAIHTEDSCNFIISNGGTQMFHLRARSEVERQRWVTSLALAKDHSIRKQENEEDVAFEVSVQDAQTEQEKLLKTLATKLDDVKTCNDLVEKHSQALKRCLNELEQCESVEGECRNIMKQVNERATLFRITSTNIMKTSGEYLELANSLYNQWARMLDHEHSQRLKLEEQLEQLARQHSHLEKCAKEATSGGTWASYQAVSEGDDDEFFDAPEETAVDFVLSMPQKKRTESTASEGNDFSGDSSGDEDEDPQYKEANVVRRKKKNSVDTKPPSTKDPCSDVEEVLSPGAARKRRTCIPEKPSHSISLWSIMKNCIGKELTKIPMPVNFNEPLSTLQRLAEDFEYASLLDKAAKCESPQQQLVYIACFMVSSYSTTSNRTGKPFNPLLGETYECDRTDDLGWRLISEQVSHHPPMLAQHCEGRKWRVWQEFTMTSKFRGKYLQIIPLGVVHLEFPELGYHFTWKKATTTVHNIIVGKLWVDHHGDVEIVNHTTGDVCHVKFQAYSYFSRDSERKVTGVVTDAQGQAHWVLQGKWDSKIEALKVVNTQSTKGSKPVFETATPKTIWKRVAPAPEYEKMYNFTVLACQLNEPEEGIAPTDSRLRPDQRLMEEGNLDEANNIKVQLEEKQRLVRRQREAETEAAARMGRPYTPYEPIWFKKDKDPITGNPIYMYKGEYWNSKEKQEWSRCPPIYLD</sequence>
<dbReference type="CDD" id="cd13284">
    <property type="entry name" value="PH_OSBP_ORP4"/>
    <property type="match status" value="1"/>
</dbReference>
<dbReference type="CTD" id="5007"/>
<dbReference type="PANTHER" id="PTHR10972:SF205">
    <property type="entry name" value="OXYSTEROL-BINDING PROTEIN 1"/>
    <property type="match status" value="1"/>
</dbReference>
<dbReference type="InterPro" id="IPR037239">
    <property type="entry name" value="OSBP_sf"/>
</dbReference>
<keyword evidence="4" id="KW-0597">Phosphoprotein</keyword>
<dbReference type="Proteomes" id="UP000694867">
    <property type="component" value="Unplaced"/>
</dbReference>
<keyword evidence="7" id="KW-0472">Membrane</keyword>
<protein>
    <submittedName>
        <fullName evidence="12">Oxysterol-binding protein 1</fullName>
    </submittedName>
</protein>
<dbReference type="GO" id="GO:0005886">
    <property type="term" value="C:plasma membrane"/>
    <property type="evidence" value="ECO:0007669"/>
    <property type="project" value="TreeGrafter"/>
</dbReference>
<dbReference type="GO" id="GO:0006869">
    <property type="term" value="P:lipid transport"/>
    <property type="evidence" value="ECO:0007669"/>
    <property type="project" value="UniProtKB-KW"/>
</dbReference>
<feature type="compositionally biased region" description="Low complexity" evidence="9">
    <location>
        <begin position="281"/>
        <end position="290"/>
    </location>
</feature>
<dbReference type="PANTHER" id="PTHR10972">
    <property type="entry name" value="OXYSTEROL-BINDING PROTEIN-RELATED"/>
    <property type="match status" value="1"/>
</dbReference>
<dbReference type="Pfam" id="PF00169">
    <property type="entry name" value="PH"/>
    <property type="match status" value="1"/>
</dbReference>
<dbReference type="SMART" id="SM00233">
    <property type="entry name" value="PH"/>
    <property type="match status" value="1"/>
</dbReference>
<dbReference type="Gene3D" id="2.40.160.120">
    <property type="match status" value="1"/>
</dbReference>
<dbReference type="GO" id="GO:0032934">
    <property type="term" value="F:sterol binding"/>
    <property type="evidence" value="ECO:0007669"/>
    <property type="project" value="TreeGrafter"/>
</dbReference>
<reference evidence="12" key="1">
    <citation type="submission" date="2025-08" db="UniProtKB">
        <authorList>
            <consortium name="RefSeq"/>
        </authorList>
    </citation>
    <scope>IDENTIFICATION</scope>
</reference>
<dbReference type="GO" id="GO:0005829">
    <property type="term" value="C:cytosol"/>
    <property type="evidence" value="ECO:0007669"/>
    <property type="project" value="TreeGrafter"/>
</dbReference>
<keyword evidence="5" id="KW-0445">Lipid transport</keyword>
<dbReference type="InterPro" id="IPR001849">
    <property type="entry name" value="PH_domain"/>
</dbReference>
<dbReference type="FunFam" id="2.40.160.120:FF:000003">
    <property type="entry name" value="Oxysterol-binding protein"/>
    <property type="match status" value="1"/>
</dbReference>
<comment type="similarity">
    <text evidence="2">Belongs to the OSBP family.</text>
</comment>
<evidence type="ECO:0000256" key="8">
    <source>
        <dbReference type="SAM" id="Coils"/>
    </source>
</evidence>
<keyword evidence="3" id="KW-0813">Transport</keyword>
<evidence type="ECO:0000256" key="4">
    <source>
        <dbReference type="ARBA" id="ARBA00022553"/>
    </source>
</evidence>
<dbReference type="Pfam" id="PF01237">
    <property type="entry name" value="Oxysterol_BP"/>
    <property type="match status" value="1"/>
</dbReference>
<evidence type="ECO:0000256" key="7">
    <source>
        <dbReference type="ARBA" id="ARBA00023136"/>
    </source>
</evidence>
<keyword evidence="11" id="KW-1185">Reference proteome</keyword>
<dbReference type="RefSeq" id="XP_018495898.2">
    <property type="nucleotide sequence ID" value="XM_018640382.2"/>
</dbReference>
<dbReference type="Gene3D" id="2.30.29.30">
    <property type="entry name" value="Pleckstrin-homology domain (PH domain)/Phosphotyrosine-binding domain (PTB)"/>
    <property type="match status" value="1"/>
</dbReference>
<evidence type="ECO:0000256" key="5">
    <source>
        <dbReference type="ARBA" id="ARBA00023055"/>
    </source>
</evidence>
<dbReference type="GO" id="GO:0097038">
    <property type="term" value="C:perinuclear endoplasmic reticulum"/>
    <property type="evidence" value="ECO:0007669"/>
    <property type="project" value="TreeGrafter"/>
</dbReference>
<dbReference type="SUPFAM" id="SSF50729">
    <property type="entry name" value="PH domain-like"/>
    <property type="match status" value="1"/>
</dbReference>
<evidence type="ECO:0000256" key="1">
    <source>
        <dbReference type="ARBA" id="ARBA00004170"/>
    </source>
</evidence>